<dbReference type="EMBL" id="JAQQWM010000005">
    <property type="protein sequence ID" value="KAK8063218.1"/>
    <property type="molecule type" value="Genomic_DNA"/>
</dbReference>
<evidence type="ECO:0000313" key="2">
    <source>
        <dbReference type="EMBL" id="KAK8063218.1"/>
    </source>
</evidence>
<protein>
    <recommendedName>
        <fullName evidence="4">4Fe-4S ferredoxin-type domain-containing protein</fullName>
    </recommendedName>
</protein>
<keyword evidence="3" id="KW-1185">Reference proteome</keyword>
<evidence type="ECO:0000256" key="1">
    <source>
        <dbReference type="SAM" id="MobiDB-lite"/>
    </source>
</evidence>
<feature type="region of interest" description="Disordered" evidence="1">
    <location>
        <begin position="58"/>
        <end position="84"/>
    </location>
</feature>
<proteinExistence type="predicted"/>
<name>A0ABR1UWA7_9PEZI</name>
<sequence>MCKITVTRYRRCDCFFAVSRICTGKCVGNCPWTIENTTYLRDEGESVCDENHRLFNDVPQKEEEAGQQQDPPPVRRPVFPPSPK</sequence>
<dbReference type="Proteomes" id="UP001446871">
    <property type="component" value="Unassembled WGS sequence"/>
</dbReference>
<organism evidence="2 3">
    <name type="scientific">Apiospora saccharicola</name>
    <dbReference type="NCBI Taxonomy" id="335842"/>
    <lineage>
        <taxon>Eukaryota</taxon>
        <taxon>Fungi</taxon>
        <taxon>Dikarya</taxon>
        <taxon>Ascomycota</taxon>
        <taxon>Pezizomycotina</taxon>
        <taxon>Sordariomycetes</taxon>
        <taxon>Xylariomycetidae</taxon>
        <taxon>Amphisphaeriales</taxon>
        <taxon>Apiosporaceae</taxon>
        <taxon>Apiospora</taxon>
    </lineage>
</organism>
<comment type="caution">
    <text evidence="2">The sequence shown here is derived from an EMBL/GenBank/DDBJ whole genome shotgun (WGS) entry which is preliminary data.</text>
</comment>
<gene>
    <name evidence="2" type="ORF">PG996_007870</name>
</gene>
<evidence type="ECO:0000313" key="3">
    <source>
        <dbReference type="Proteomes" id="UP001446871"/>
    </source>
</evidence>
<accession>A0ABR1UWA7</accession>
<reference evidence="2 3" key="1">
    <citation type="submission" date="2023-01" db="EMBL/GenBank/DDBJ databases">
        <title>Analysis of 21 Apiospora genomes using comparative genomics revels a genus with tremendous synthesis potential of carbohydrate active enzymes and secondary metabolites.</title>
        <authorList>
            <person name="Sorensen T."/>
        </authorList>
    </citation>
    <scope>NUCLEOTIDE SEQUENCE [LARGE SCALE GENOMIC DNA]</scope>
    <source>
        <strain evidence="2 3">CBS 83171</strain>
    </source>
</reference>
<feature type="compositionally biased region" description="Pro residues" evidence="1">
    <location>
        <begin position="70"/>
        <end position="84"/>
    </location>
</feature>
<evidence type="ECO:0008006" key="4">
    <source>
        <dbReference type="Google" id="ProtNLM"/>
    </source>
</evidence>